<dbReference type="SMART" id="SM00507">
    <property type="entry name" value="HNHc"/>
    <property type="match status" value="1"/>
</dbReference>
<keyword evidence="4" id="KW-1185">Reference proteome</keyword>
<evidence type="ECO:0000313" key="4">
    <source>
        <dbReference type="Proteomes" id="UP001500301"/>
    </source>
</evidence>
<name>A0ABP6VE48_9ACTN</name>
<reference evidence="4" key="1">
    <citation type="journal article" date="2019" name="Int. J. Syst. Evol. Microbiol.">
        <title>The Global Catalogue of Microorganisms (GCM) 10K type strain sequencing project: providing services to taxonomists for standard genome sequencing and annotation.</title>
        <authorList>
            <consortium name="The Broad Institute Genomics Platform"/>
            <consortium name="The Broad Institute Genome Sequencing Center for Infectious Disease"/>
            <person name="Wu L."/>
            <person name="Ma J."/>
        </authorList>
    </citation>
    <scope>NUCLEOTIDE SEQUENCE [LARGE SCALE GENOMIC DNA]</scope>
    <source>
        <strain evidence="4">JCM 17460</strain>
    </source>
</reference>
<dbReference type="Proteomes" id="UP001500301">
    <property type="component" value="Unassembled WGS sequence"/>
</dbReference>
<dbReference type="Pfam" id="PF01844">
    <property type="entry name" value="HNH"/>
    <property type="match status" value="1"/>
</dbReference>
<organism evidence="3 4">
    <name type="scientific">Nocardioides daeguensis</name>
    <dbReference type="NCBI Taxonomy" id="908359"/>
    <lineage>
        <taxon>Bacteria</taxon>
        <taxon>Bacillati</taxon>
        <taxon>Actinomycetota</taxon>
        <taxon>Actinomycetes</taxon>
        <taxon>Propionibacteriales</taxon>
        <taxon>Nocardioidaceae</taxon>
        <taxon>Nocardioides</taxon>
    </lineage>
</organism>
<dbReference type="RefSeq" id="WP_257440830.1">
    <property type="nucleotide sequence ID" value="NZ_BAABBB010000009.1"/>
</dbReference>
<evidence type="ECO:0000256" key="1">
    <source>
        <dbReference type="ARBA" id="ARBA00023450"/>
    </source>
</evidence>
<protein>
    <recommendedName>
        <fullName evidence="2">HNH nuclease domain-containing protein</fullName>
    </recommendedName>
</protein>
<sequence>MSSLGALDQATAVAERAAELAGEDWDVLAGPDAVAGVEAITAARSFLDAALLRGIARVEATDAVRGLGWATVKDFLTHLTGGHKGSGGGLVRAVEQLRDLPEVQAALETGRVTLPQARAIASKVHTLPRVPQFRTAVAGAMLDLVDTHGHDASGLQTAFSDVVRDLDPDSAIVDAEKEKAKAERAAHHARHLSFAEDGHGGVRLKGYGTVEDAERIKATLHPLAAPVTTEPGACGGVSRRPGEAMFDESGVATSAPCLTPECGHDGRDPRQAGARLWDALVDACDRLAATDELPRDHGSKPRVVVLIDQDSLKQQVIDAGLARNGHTPTGARFSASAVRRMACDAEIIPSVLGAEGQVLDVGRAQRLVTATIWMALVVRDRHCAFPGCTRMPLACDAHHVVHWADGGATSLDNLVMLCRHHHVLVHQTPWAVHIDPDARQPVWTPPPRHALDSLRGRATYRPARPRAA</sequence>
<gene>
    <name evidence="3" type="ORF">GCM10022263_20860</name>
</gene>
<dbReference type="InterPro" id="IPR002711">
    <property type="entry name" value="HNH"/>
</dbReference>
<dbReference type="InterPro" id="IPR003870">
    <property type="entry name" value="DUF222"/>
</dbReference>
<comment type="similarity">
    <text evidence="1">Belongs to the Rv1128c/1148c/1588c/1702c/1945/3466 family.</text>
</comment>
<evidence type="ECO:0000313" key="3">
    <source>
        <dbReference type="EMBL" id="GAA3532175.1"/>
    </source>
</evidence>
<dbReference type="InterPro" id="IPR003615">
    <property type="entry name" value="HNH_nuc"/>
</dbReference>
<dbReference type="EMBL" id="BAABBB010000009">
    <property type="protein sequence ID" value="GAA3532175.1"/>
    <property type="molecule type" value="Genomic_DNA"/>
</dbReference>
<dbReference type="CDD" id="cd00085">
    <property type="entry name" value="HNHc"/>
    <property type="match status" value="1"/>
</dbReference>
<proteinExistence type="inferred from homology"/>
<comment type="caution">
    <text evidence="3">The sequence shown here is derived from an EMBL/GenBank/DDBJ whole genome shotgun (WGS) entry which is preliminary data.</text>
</comment>
<feature type="domain" description="HNH nuclease" evidence="2">
    <location>
        <begin position="371"/>
        <end position="423"/>
    </location>
</feature>
<dbReference type="Gene3D" id="1.10.30.50">
    <property type="match status" value="1"/>
</dbReference>
<evidence type="ECO:0000259" key="2">
    <source>
        <dbReference type="SMART" id="SM00507"/>
    </source>
</evidence>
<accession>A0ABP6VE48</accession>
<dbReference type="Pfam" id="PF02720">
    <property type="entry name" value="DUF222"/>
    <property type="match status" value="1"/>
</dbReference>